<name>A0A8X7TQ82_BRACI</name>
<evidence type="ECO:0000256" key="1">
    <source>
        <dbReference type="SAM" id="MobiDB-lite"/>
    </source>
</evidence>
<gene>
    <name evidence="2" type="ORF">Bca52824_080428</name>
</gene>
<evidence type="ECO:0000313" key="3">
    <source>
        <dbReference type="Proteomes" id="UP000886595"/>
    </source>
</evidence>
<accession>A0A8X7TQ82</accession>
<evidence type="ECO:0000313" key="2">
    <source>
        <dbReference type="EMBL" id="KAG2250292.1"/>
    </source>
</evidence>
<protein>
    <submittedName>
        <fullName evidence="2">Uncharacterized protein</fullName>
    </submittedName>
</protein>
<sequence length="142" mass="15776">MITCFSENSLAAKFPYLVQKKLKEGQDVRRANTAGLERNQRRLREAIVASYLSFTALPSLNTAHEKEPSEESDDQHASSAREEVQINKVNVTLSDPAATKPLSDPLKTMSSESNRSATQDLITDSLLLLCHEEKERSGEGKE</sequence>
<dbReference type="AlphaFoldDB" id="A0A8X7TQ82"/>
<dbReference type="EMBL" id="JAAMPC010000016">
    <property type="protein sequence ID" value="KAG2250292.1"/>
    <property type="molecule type" value="Genomic_DNA"/>
</dbReference>
<feature type="compositionally biased region" description="Basic and acidic residues" evidence="1">
    <location>
        <begin position="63"/>
        <end position="85"/>
    </location>
</feature>
<dbReference type="Proteomes" id="UP000886595">
    <property type="component" value="Unassembled WGS sequence"/>
</dbReference>
<dbReference type="OrthoDB" id="341300at2759"/>
<keyword evidence="3" id="KW-1185">Reference proteome</keyword>
<feature type="region of interest" description="Disordered" evidence="1">
    <location>
        <begin position="59"/>
        <end position="121"/>
    </location>
</feature>
<proteinExistence type="predicted"/>
<comment type="caution">
    <text evidence="2">The sequence shown here is derived from an EMBL/GenBank/DDBJ whole genome shotgun (WGS) entry which is preliminary data.</text>
</comment>
<reference evidence="2 3" key="1">
    <citation type="submission" date="2020-02" db="EMBL/GenBank/DDBJ databases">
        <authorList>
            <person name="Ma Q."/>
            <person name="Huang Y."/>
            <person name="Song X."/>
            <person name="Pei D."/>
        </authorList>
    </citation>
    <scope>NUCLEOTIDE SEQUENCE [LARGE SCALE GENOMIC DNA]</scope>
    <source>
        <strain evidence="2">Sxm20200214</strain>
        <tissue evidence="2">Leaf</tissue>
    </source>
</reference>
<organism evidence="2 3">
    <name type="scientific">Brassica carinata</name>
    <name type="common">Ethiopian mustard</name>
    <name type="synonym">Abyssinian cabbage</name>
    <dbReference type="NCBI Taxonomy" id="52824"/>
    <lineage>
        <taxon>Eukaryota</taxon>
        <taxon>Viridiplantae</taxon>
        <taxon>Streptophyta</taxon>
        <taxon>Embryophyta</taxon>
        <taxon>Tracheophyta</taxon>
        <taxon>Spermatophyta</taxon>
        <taxon>Magnoliopsida</taxon>
        <taxon>eudicotyledons</taxon>
        <taxon>Gunneridae</taxon>
        <taxon>Pentapetalae</taxon>
        <taxon>rosids</taxon>
        <taxon>malvids</taxon>
        <taxon>Brassicales</taxon>
        <taxon>Brassicaceae</taxon>
        <taxon>Brassiceae</taxon>
        <taxon>Brassica</taxon>
    </lineage>
</organism>
<feature type="compositionally biased region" description="Polar residues" evidence="1">
    <location>
        <begin position="108"/>
        <end position="121"/>
    </location>
</feature>